<dbReference type="EMBL" id="KQ978167">
    <property type="protein sequence ID" value="KYM96621.1"/>
    <property type="molecule type" value="Genomic_DNA"/>
</dbReference>
<dbReference type="InterPro" id="IPR058912">
    <property type="entry name" value="HTH_animal"/>
</dbReference>
<dbReference type="PANTHER" id="PTHR21301:SF10">
    <property type="entry name" value="REVERSE TRANSCRIPTASE DOMAIN-CONTAINING PROTEIN"/>
    <property type="match status" value="1"/>
</dbReference>
<accession>A0A151IAU7</accession>
<feature type="domain" description="GIY-YIG" evidence="1">
    <location>
        <begin position="184"/>
        <end position="271"/>
    </location>
</feature>
<dbReference type="PANTHER" id="PTHR21301">
    <property type="entry name" value="REVERSE TRANSCRIPTASE"/>
    <property type="match status" value="1"/>
</dbReference>
<feature type="non-terminal residue" evidence="2">
    <location>
        <position position="1"/>
    </location>
</feature>
<dbReference type="STRING" id="456900.A0A151IAU7"/>
<keyword evidence="3" id="KW-1185">Reference proteome</keyword>
<evidence type="ECO:0000313" key="3">
    <source>
        <dbReference type="Proteomes" id="UP000078542"/>
    </source>
</evidence>
<evidence type="ECO:0000259" key="1">
    <source>
        <dbReference type="PROSITE" id="PS50164"/>
    </source>
</evidence>
<dbReference type="SUPFAM" id="SSF82771">
    <property type="entry name" value="GIY-YIG endonuclease"/>
    <property type="match status" value="1"/>
</dbReference>
<dbReference type="AlphaFoldDB" id="A0A151IAU7"/>
<organism evidence="2 3">
    <name type="scientific">Cyphomyrmex costatus</name>
    <dbReference type="NCBI Taxonomy" id="456900"/>
    <lineage>
        <taxon>Eukaryota</taxon>
        <taxon>Metazoa</taxon>
        <taxon>Ecdysozoa</taxon>
        <taxon>Arthropoda</taxon>
        <taxon>Hexapoda</taxon>
        <taxon>Insecta</taxon>
        <taxon>Pterygota</taxon>
        <taxon>Neoptera</taxon>
        <taxon>Endopterygota</taxon>
        <taxon>Hymenoptera</taxon>
        <taxon>Apocrita</taxon>
        <taxon>Aculeata</taxon>
        <taxon>Formicoidea</taxon>
        <taxon>Formicidae</taxon>
        <taxon>Myrmicinae</taxon>
        <taxon>Cyphomyrmex</taxon>
    </lineage>
</organism>
<gene>
    <name evidence="2" type="ORF">ALC62_12713</name>
</gene>
<dbReference type="CDD" id="cd10442">
    <property type="entry name" value="GIY-YIG_PLEs"/>
    <property type="match status" value="1"/>
</dbReference>
<sequence>NNYHPRLQFTLEVGNNRLNFLDVTLIKNNNFIMYDWYQKPTSSGRYLNYFSQHHFTHKIGVIVSLVDRVLHLSHPMYHEQNFDKIIKILIQNGYPLKLIFDTIKRRIHKKIDIYKNSNKINNNDNNSNNKIKYNYFTIPYISNMSNKIKNYFNKCDTFKLAYKGINRLDRIVKVQKDKLQTMLHSNVVYKISCGDCDATYVGQTKRTLKTRITEHRNHINWNTQQKSVITEHRLNFSHEFDWDNVEILDEEINLNKRLISEMLHIHRQKNSLNVQTDTDLLDKAYDCLFTNY</sequence>
<dbReference type="InterPro" id="IPR035901">
    <property type="entry name" value="GIY-YIG_endonuc_sf"/>
</dbReference>
<dbReference type="Proteomes" id="UP000078542">
    <property type="component" value="Unassembled WGS sequence"/>
</dbReference>
<dbReference type="Gene3D" id="3.40.1440.10">
    <property type="entry name" value="GIY-YIG endonuclease"/>
    <property type="match status" value="1"/>
</dbReference>
<reference evidence="2 3" key="1">
    <citation type="submission" date="2016-03" db="EMBL/GenBank/DDBJ databases">
        <title>Cyphomyrmex costatus WGS genome.</title>
        <authorList>
            <person name="Nygaard S."/>
            <person name="Hu H."/>
            <person name="Boomsma J."/>
            <person name="Zhang G."/>
        </authorList>
    </citation>
    <scope>NUCLEOTIDE SEQUENCE [LARGE SCALE GENOMIC DNA]</scope>
    <source>
        <strain evidence="2">MS0001</strain>
        <tissue evidence="2">Whole body</tissue>
    </source>
</reference>
<dbReference type="Pfam" id="PF26215">
    <property type="entry name" value="HTH_animal"/>
    <property type="match status" value="1"/>
</dbReference>
<dbReference type="PROSITE" id="PS50164">
    <property type="entry name" value="GIY_YIG"/>
    <property type="match status" value="1"/>
</dbReference>
<evidence type="ECO:0000313" key="2">
    <source>
        <dbReference type="EMBL" id="KYM96621.1"/>
    </source>
</evidence>
<dbReference type="InterPro" id="IPR000305">
    <property type="entry name" value="GIY-YIG_endonuc"/>
</dbReference>
<proteinExistence type="predicted"/>
<protein>
    <recommendedName>
        <fullName evidence="1">GIY-YIG domain-containing protein</fullName>
    </recommendedName>
</protein>
<name>A0A151IAU7_9HYME</name>